<dbReference type="Proteomes" id="UP001449795">
    <property type="component" value="Chromosome"/>
</dbReference>
<dbReference type="Pfam" id="PF02698">
    <property type="entry name" value="DUF218"/>
    <property type="match status" value="1"/>
</dbReference>
<reference evidence="2 3" key="1">
    <citation type="submission" date="2024-04" db="EMBL/GenBank/DDBJ databases">
        <title>Complete genome sequence of Nguyenibacter vanlangesis HBCM-1154, a strain capable of nitrogen fixation, IAA production, and phosphorus solubilization isolated from sugarcane soil.</title>
        <authorList>
            <person name="MY HANH P."/>
        </authorList>
    </citation>
    <scope>NUCLEOTIDE SEQUENCE [LARGE SCALE GENOMIC DNA]</scope>
    <source>
        <strain evidence="2 3">HBCM 1154</strain>
    </source>
</reference>
<name>A0ABZ3D4J9_9PROT</name>
<evidence type="ECO:0000313" key="2">
    <source>
        <dbReference type="EMBL" id="XAE42692.1"/>
    </source>
</evidence>
<dbReference type="EMBL" id="CP152276">
    <property type="protein sequence ID" value="XAE42692.1"/>
    <property type="molecule type" value="Genomic_DNA"/>
</dbReference>
<evidence type="ECO:0000259" key="1">
    <source>
        <dbReference type="Pfam" id="PF02698"/>
    </source>
</evidence>
<dbReference type="RefSeq" id="WP_342628350.1">
    <property type="nucleotide sequence ID" value="NZ_CP152276.1"/>
</dbReference>
<evidence type="ECO:0000313" key="3">
    <source>
        <dbReference type="Proteomes" id="UP001449795"/>
    </source>
</evidence>
<keyword evidence="3" id="KW-1185">Reference proteome</keyword>
<protein>
    <submittedName>
        <fullName evidence="2">YdcF family protein</fullName>
    </submittedName>
</protein>
<feature type="domain" description="DUF218" evidence="1">
    <location>
        <begin position="47"/>
        <end position="180"/>
    </location>
</feature>
<dbReference type="InterPro" id="IPR003848">
    <property type="entry name" value="DUF218"/>
</dbReference>
<sequence>MSGRAAAVRFLGGALAGLVLFGGIWAGGFAWFVHDALRPAVMPPRADGIVVLTGGQGRIEASLRLLADARGRRLLISGVAPHATPASVAVRLQPVAPGAMPPPDMWARVTLGRHATSTIGNADETAAWARDNAIRSLIVVTAGYHIRRAMMEIGRTLPDVTLYPYPIQPPVLRDPYHVSSLRVIATEYDKWILASLGLARDMDAYGRRDGGGR</sequence>
<proteinExistence type="predicted"/>
<accession>A0ABZ3D4J9</accession>
<dbReference type="CDD" id="cd06259">
    <property type="entry name" value="YdcF-like"/>
    <property type="match status" value="1"/>
</dbReference>
<organism evidence="2 3">
    <name type="scientific">Nguyenibacter vanlangensis</name>
    <dbReference type="NCBI Taxonomy" id="1216886"/>
    <lineage>
        <taxon>Bacteria</taxon>
        <taxon>Pseudomonadati</taxon>
        <taxon>Pseudomonadota</taxon>
        <taxon>Alphaproteobacteria</taxon>
        <taxon>Acetobacterales</taxon>
        <taxon>Acetobacteraceae</taxon>
        <taxon>Nguyenibacter</taxon>
    </lineage>
</organism>
<gene>
    <name evidence="2" type="ORF">AAC691_21005</name>
</gene>